<accession>A0A8T4IZ47</accession>
<gene>
    <name evidence="1" type="ORF">KDA82_26280</name>
</gene>
<keyword evidence="2" id="KW-1185">Reference proteome</keyword>
<reference evidence="1" key="1">
    <citation type="submission" date="2021-04" db="EMBL/GenBank/DDBJ databases">
        <title>Sequencing of actinobacteria type strains.</title>
        <authorList>
            <person name="Nguyen G.-S."/>
            <person name="Wentzel A."/>
        </authorList>
    </citation>
    <scope>NUCLEOTIDE SEQUENCE</scope>
    <source>
        <strain evidence="1">DSM 42095</strain>
    </source>
</reference>
<dbReference type="AlphaFoldDB" id="A0A8T4IZ47"/>
<proteinExistence type="predicted"/>
<protein>
    <submittedName>
        <fullName evidence="1">Uncharacterized protein</fullName>
    </submittedName>
</protein>
<name>A0A8T4IZ47_9ACTN</name>
<organism evidence="1 2">
    <name type="scientific">Streptomyces daliensis</name>
    <dbReference type="NCBI Taxonomy" id="299421"/>
    <lineage>
        <taxon>Bacteria</taxon>
        <taxon>Bacillati</taxon>
        <taxon>Actinomycetota</taxon>
        <taxon>Actinomycetes</taxon>
        <taxon>Kitasatosporales</taxon>
        <taxon>Streptomycetaceae</taxon>
        <taxon>Streptomyces</taxon>
    </lineage>
</organism>
<dbReference type="EMBL" id="JAGSMN010000665">
    <property type="protein sequence ID" value="MBR7676452.1"/>
    <property type="molecule type" value="Genomic_DNA"/>
</dbReference>
<evidence type="ECO:0000313" key="2">
    <source>
        <dbReference type="Proteomes" id="UP000675554"/>
    </source>
</evidence>
<comment type="caution">
    <text evidence="1">The sequence shown here is derived from an EMBL/GenBank/DDBJ whole genome shotgun (WGS) entry which is preliminary data.</text>
</comment>
<dbReference type="Proteomes" id="UP000675554">
    <property type="component" value="Unassembled WGS sequence"/>
</dbReference>
<evidence type="ECO:0000313" key="1">
    <source>
        <dbReference type="EMBL" id="MBR7676452.1"/>
    </source>
</evidence>
<sequence>MDRVMRGLLDLAELRMDTGHDYDEQNPRKLRSLSTDRLILWYQKFEHRKRIYVVRVTWFG</sequence>